<keyword evidence="2" id="KW-0732">Signal</keyword>
<evidence type="ECO:0000256" key="1">
    <source>
        <dbReference type="SAM" id="MobiDB-lite"/>
    </source>
</evidence>
<evidence type="ECO:0000256" key="2">
    <source>
        <dbReference type="SAM" id="SignalP"/>
    </source>
</evidence>
<feature type="region of interest" description="Disordered" evidence="1">
    <location>
        <begin position="42"/>
        <end position="150"/>
    </location>
</feature>
<evidence type="ECO:0000313" key="3">
    <source>
        <dbReference type="EMBL" id="QJS98922.1"/>
    </source>
</evidence>
<dbReference type="AlphaFoldDB" id="A0A6M4WRL2"/>
<gene>
    <name evidence="3" type="ORF">G9272_39220</name>
</gene>
<reference evidence="3" key="1">
    <citation type="submission" date="2020-03" db="EMBL/GenBank/DDBJ databases">
        <title>Molecular networking-based the target discovery of potent antiproliferative macrolactams: 5/6/7/16 polycyclic ansamycins and glycosylated trienomycin from Streptomyces cacaoi subsp. asoensis.</title>
        <authorList>
            <person name="Liu L.-L."/>
        </authorList>
    </citation>
    <scope>NUCLEOTIDE SEQUENCE [LARGE SCALE GENOMIC DNA]</scope>
    <source>
        <strain evidence="3">H2S5</strain>
    </source>
</reference>
<dbReference type="EMBL" id="CP049838">
    <property type="protein sequence ID" value="QJS98922.1"/>
    <property type="molecule type" value="Genomic_DNA"/>
</dbReference>
<sequence>MRLPTATLLTACALSAALLVAGRGGAGEKITMPGAETVVPAAEGRVVSGDPFTDPSAADPDSGPSFADADAALGSGSDEGLGPDEDLGSDEGLGSDLDRGLDPGEIGPETVPEVPDLPDGGGLIPDGPDESGAQDRSDSIFGSPLDVVMG</sequence>
<proteinExistence type="predicted"/>
<dbReference type="RefSeq" id="WP_171394576.1">
    <property type="nucleotide sequence ID" value="NZ_CP049838.1"/>
</dbReference>
<evidence type="ECO:0000313" key="4">
    <source>
        <dbReference type="Proteomes" id="UP000502665"/>
    </source>
</evidence>
<feature type="chain" id="PRO_5026957290" description="Small secreted hydrophilic protein" evidence="2">
    <location>
        <begin position="27"/>
        <end position="150"/>
    </location>
</feature>
<dbReference type="Proteomes" id="UP000502665">
    <property type="component" value="Chromosome"/>
</dbReference>
<organism evidence="3 4">
    <name type="scientific">Streptomyces asoensis</name>
    <dbReference type="NCBI Taxonomy" id="249586"/>
    <lineage>
        <taxon>Bacteria</taxon>
        <taxon>Bacillati</taxon>
        <taxon>Actinomycetota</taxon>
        <taxon>Actinomycetes</taxon>
        <taxon>Kitasatosporales</taxon>
        <taxon>Streptomycetaceae</taxon>
        <taxon>Streptomyces</taxon>
    </lineage>
</organism>
<accession>A0A6M4WRL2</accession>
<evidence type="ECO:0008006" key="5">
    <source>
        <dbReference type="Google" id="ProtNLM"/>
    </source>
</evidence>
<feature type="compositionally biased region" description="Low complexity" evidence="1">
    <location>
        <begin position="65"/>
        <end position="80"/>
    </location>
</feature>
<protein>
    <recommendedName>
        <fullName evidence="5">Small secreted hydrophilic protein</fullName>
    </recommendedName>
</protein>
<keyword evidence="4" id="KW-1185">Reference proteome</keyword>
<feature type="signal peptide" evidence="2">
    <location>
        <begin position="1"/>
        <end position="26"/>
    </location>
</feature>
<name>A0A6M4WRL2_9ACTN</name>